<evidence type="ECO:0000256" key="2">
    <source>
        <dbReference type="ARBA" id="ARBA00022729"/>
    </source>
</evidence>
<keyword evidence="1" id="KW-0433">Leucine-rich repeat</keyword>
<dbReference type="AlphaFoldDB" id="A0A4W3GYA3"/>
<dbReference type="STRING" id="7868.ENSCMIP00000009358"/>
<reference evidence="5" key="1">
    <citation type="journal article" date="2006" name="Science">
        <title>Ancient noncoding elements conserved in the human genome.</title>
        <authorList>
            <person name="Venkatesh B."/>
            <person name="Kirkness E.F."/>
            <person name="Loh Y.H."/>
            <person name="Halpern A.L."/>
            <person name="Lee A.P."/>
            <person name="Johnson J."/>
            <person name="Dandona N."/>
            <person name="Viswanathan L.D."/>
            <person name="Tay A."/>
            <person name="Venter J.C."/>
            <person name="Strausberg R.L."/>
            <person name="Brenner S."/>
        </authorList>
    </citation>
    <scope>NUCLEOTIDE SEQUENCE [LARGE SCALE GENOMIC DNA]</scope>
</reference>
<evidence type="ECO:0000256" key="3">
    <source>
        <dbReference type="ARBA" id="ARBA00022737"/>
    </source>
</evidence>
<keyword evidence="5" id="KW-1185">Reference proteome</keyword>
<dbReference type="InterPro" id="IPR050328">
    <property type="entry name" value="Dev_Immune_Receptor"/>
</dbReference>
<dbReference type="FunFam" id="3.80.10.10:FF:001164">
    <property type="entry name" value="GH01279p"/>
    <property type="match status" value="1"/>
</dbReference>
<dbReference type="InParanoid" id="A0A4W3GYA3"/>
<dbReference type="SUPFAM" id="SSF52058">
    <property type="entry name" value="L domain-like"/>
    <property type="match status" value="1"/>
</dbReference>
<dbReference type="InterPro" id="IPR003591">
    <property type="entry name" value="Leu-rich_rpt_typical-subtyp"/>
</dbReference>
<reference evidence="4" key="4">
    <citation type="submission" date="2025-08" db="UniProtKB">
        <authorList>
            <consortium name="Ensembl"/>
        </authorList>
    </citation>
    <scope>IDENTIFICATION</scope>
</reference>
<dbReference type="Gene3D" id="3.80.10.10">
    <property type="entry name" value="Ribonuclease Inhibitor"/>
    <property type="match status" value="2"/>
</dbReference>
<dbReference type="PANTHER" id="PTHR24373:SF370">
    <property type="entry name" value="FISH-LIPS, ISOFORM E"/>
    <property type="match status" value="1"/>
</dbReference>
<dbReference type="GO" id="GO:0005615">
    <property type="term" value="C:extracellular space"/>
    <property type="evidence" value="ECO:0007669"/>
    <property type="project" value="TreeGrafter"/>
</dbReference>
<organism evidence="4 5">
    <name type="scientific">Callorhinchus milii</name>
    <name type="common">Ghost shark</name>
    <dbReference type="NCBI Taxonomy" id="7868"/>
    <lineage>
        <taxon>Eukaryota</taxon>
        <taxon>Metazoa</taxon>
        <taxon>Chordata</taxon>
        <taxon>Craniata</taxon>
        <taxon>Vertebrata</taxon>
        <taxon>Chondrichthyes</taxon>
        <taxon>Holocephali</taxon>
        <taxon>Chimaeriformes</taxon>
        <taxon>Callorhinchidae</taxon>
        <taxon>Callorhinchus</taxon>
    </lineage>
</organism>
<sequence>MPRRKLNQLLVAADLFVNLPNLTWLSLANNNLKRLSNGIFRSQMKLTYLDLSNNQVVLLPQTFKHLPQLNTLYLKNNKLRMLPTIVFSHLLELEVLDFSSNQLRSLPALFFANHHKLTDLRLDFNRLSHLASTLFAYQHALQYLTISGNNIGNFSSKLFNFVSNLEKLEVLKLSDNFINGFHPGIFRHNLKLSYLHLDRNQLTSLPVFEGLQQLEELTLCCNSLVTLPWRFTDNLIGLRCLQLTDNLISELHVAMLHVNMTFRKLTRQCSYWRAMRF</sequence>
<protein>
    <submittedName>
        <fullName evidence="4">Uncharacterized protein</fullName>
    </submittedName>
</protein>
<keyword evidence="3" id="KW-0677">Repeat</keyword>
<evidence type="ECO:0000313" key="5">
    <source>
        <dbReference type="Proteomes" id="UP000314986"/>
    </source>
</evidence>
<dbReference type="Pfam" id="PF13855">
    <property type="entry name" value="LRR_8"/>
    <property type="match status" value="2"/>
</dbReference>
<dbReference type="Ensembl" id="ENSCMIT00000009615.1">
    <property type="protein sequence ID" value="ENSCMIP00000009358.1"/>
    <property type="gene ID" value="ENSCMIG00000004969.1"/>
</dbReference>
<keyword evidence="2" id="KW-0732">Signal</keyword>
<dbReference type="SMART" id="SM00364">
    <property type="entry name" value="LRR_BAC"/>
    <property type="match status" value="7"/>
</dbReference>
<reference evidence="5" key="2">
    <citation type="journal article" date="2007" name="PLoS Biol.">
        <title>Survey sequencing and comparative analysis of the elephant shark (Callorhinchus milii) genome.</title>
        <authorList>
            <person name="Venkatesh B."/>
            <person name="Kirkness E.F."/>
            <person name="Loh Y.H."/>
            <person name="Halpern A.L."/>
            <person name="Lee A.P."/>
            <person name="Johnson J."/>
            <person name="Dandona N."/>
            <person name="Viswanathan L.D."/>
            <person name="Tay A."/>
            <person name="Venter J.C."/>
            <person name="Strausberg R.L."/>
            <person name="Brenner S."/>
        </authorList>
    </citation>
    <scope>NUCLEOTIDE SEQUENCE [LARGE SCALE GENOMIC DNA]</scope>
</reference>
<dbReference type="SMART" id="SM00369">
    <property type="entry name" value="LRR_TYP"/>
    <property type="match status" value="9"/>
</dbReference>
<dbReference type="OMA" id="FFANHHK"/>
<reference evidence="4" key="5">
    <citation type="submission" date="2025-09" db="UniProtKB">
        <authorList>
            <consortium name="Ensembl"/>
        </authorList>
    </citation>
    <scope>IDENTIFICATION</scope>
</reference>
<dbReference type="GO" id="GO:0031012">
    <property type="term" value="C:extracellular matrix"/>
    <property type="evidence" value="ECO:0007669"/>
    <property type="project" value="TreeGrafter"/>
</dbReference>
<dbReference type="Pfam" id="PF00560">
    <property type="entry name" value="LRR_1"/>
    <property type="match status" value="1"/>
</dbReference>
<proteinExistence type="predicted"/>
<accession>A0A4W3GYA3</accession>
<dbReference type="Proteomes" id="UP000314986">
    <property type="component" value="Unassembled WGS sequence"/>
</dbReference>
<dbReference type="PANTHER" id="PTHR24373">
    <property type="entry name" value="SLIT RELATED LEUCINE-RICH REPEAT NEURONAL PROTEIN"/>
    <property type="match status" value="1"/>
</dbReference>
<dbReference type="PROSITE" id="PS51450">
    <property type="entry name" value="LRR"/>
    <property type="match status" value="3"/>
</dbReference>
<name>A0A4W3GYA3_CALMI</name>
<dbReference type="InterPro" id="IPR001611">
    <property type="entry name" value="Leu-rich_rpt"/>
</dbReference>
<evidence type="ECO:0000313" key="4">
    <source>
        <dbReference type="Ensembl" id="ENSCMIP00000009358.1"/>
    </source>
</evidence>
<dbReference type="InterPro" id="IPR032675">
    <property type="entry name" value="LRR_dom_sf"/>
</dbReference>
<dbReference type="GeneTree" id="ENSGT00940000164427"/>
<reference evidence="5" key="3">
    <citation type="journal article" date="2014" name="Nature">
        <title>Elephant shark genome provides unique insights into gnathostome evolution.</title>
        <authorList>
            <consortium name="International Elephant Shark Genome Sequencing Consortium"/>
            <person name="Venkatesh B."/>
            <person name="Lee A.P."/>
            <person name="Ravi V."/>
            <person name="Maurya A.K."/>
            <person name="Lian M.M."/>
            <person name="Swann J.B."/>
            <person name="Ohta Y."/>
            <person name="Flajnik M.F."/>
            <person name="Sutoh Y."/>
            <person name="Kasahara M."/>
            <person name="Hoon S."/>
            <person name="Gangu V."/>
            <person name="Roy S.W."/>
            <person name="Irimia M."/>
            <person name="Korzh V."/>
            <person name="Kondrychyn I."/>
            <person name="Lim Z.W."/>
            <person name="Tay B.H."/>
            <person name="Tohari S."/>
            <person name="Kong K.W."/>
            <person name="Ho S."/>
            <person name="Lorente-Galdos B."/>
            <person name="Quilez J."/>
            <person name="Marques-Bonet T."/>
            <person name="Raney B.J."/>
            <person name="Ingham P.W."/>
            <person name="Tay A."/>
            <person name="Hillier L.W."/>
            <person name="Minx P."/>
            <person name="Boehm T."/>
            <person name="Wilson R.K."/>
            <person name="Brenner S."/>
            <person name="Warren W.C."/>
        </authorList>
    </citation>
    <scope>NUCLEOTIDE SEQUENCE [LARGE SCALE GENOMIC DNA]</scope>
</reference>
<evidence type="ECO:0000256" key="1">
    <source>
        <dbReference type="ARBA" id="ARBA00022614"/>
    </source>
</evidence>